<dbReference type="EMBL" id="JAAOAV010000009">
    <property type="protein sequence ID" value="KAF5612267.1"/>
    <property type="molecule type" value="Genomic_DNA"/>
</dbReference>
<dbReference type="OrthoDB" id="5098667at2759"/>
<organism evidence="3 4">
    <name type="scientific">Gibberella subglutinans</name>
    <name type="common">Fusarium subglutinans</name>
    <dbReference type="NCBI Taxonomy" id="42677"/>
    <lineage>
        <taxon>Eukaryota</taxon>
        <taxon>Fungi</taxon>
        <taxon>Dikarya</taxon>
        <taxon>Ascomycota</taxon>
        <taxon>Pezizomycotina</taxon>
        <taxon>Sordariomycetes</taxon>
        <taxon>Hypocreomycetidae</taxon>
        <taxon>Hypocreales</taxon>
        <taxon>Nectriaceae</taxon>
        <taxon>Fusarium</taxon>
        <taxon>Fusarium fujikuroi species complex</taxon>
    </lineage>
</organism>
<feature type="compositionally biased region" description="Polar residues" evidence="2">
    <location>
        <begin position="197"/>
        <end position="212"/>
    </location>
</feature>
<comment type="caution">
    <text evidence="3">The sequence shown here is derived from an EMBL/GenBank/DDBJ whole genome shotgun (WGS) entry which is preliminary data.</text>
</comment>
<dbReference type="GeneID" id="59313986"/>
<sequence>MSLFSSRPLTIGGSLLLMSPMPPQSAMKEPLHLHSCANLIFLWGPPPASPRTLEQAISITGNVECSPEAIFADTGIRIHPWERRLSQKLAKLATKSHRLLGEYLNLWLGDINPEYWTLGTLEMLYNLLFDATRRINNLKQRKEKFDDIKIYLVAGAFADAWHGMKPTVYPTRLRDAHIFFSAPHRDLTGESDRSETEPSIPTVQIPQTNPVTSKHPATESLEASPQQRRRQEIAVPAMTGDDTEFLSTDCDLISELKQYQDDAKDSFLKMLRKLPTLATIAVEKLKSERAATSQHVKSLKNDMANAREFLAKLEDSTSRLMTGSAAHVANEESLQRAKPIIEAASPETWSVVSWIHENAKSTTSAALDEELQQLEALEARLGRVAKELEEARGSMNITDEKIERLAAQ</sequence>
<accession>A0A8H5QBJ8</accession>
<dbReference type="RefSeq" id="XP_036542847.1">
    <property type="nucleotide sequence ID" value="XM_036679268.1"/>
</dbReference>
<dbReference type="Proteomes" id="UP000547976">
    <property type="component" value="Unassembled WGS sequence"/>
</dbReference>
<gene>
    <name evidence="3" type="ORF">FSUBG_1586</name>
</gene>
<proteinExistence type="predicted"/>
<feature type="coiled-coil region" evidence="1">
    <location>
        <begin position="360"/>
        <end position="408"/>
    </location>
</feature>
<evidence type="ECO:0000256" key="1">
    <source>
        <dbReference type="SAM" id="Coils"/>
    </source>
</evidence>
<evidence type="ECO:0000313" key="4">
    <source>
        <dbReference type="Proteomes" id="UP000547976"/>
    </source>
</evidence>
<keyword evidence="1" id="KW-0175">Coiled coil</keyword>
<dbReference type="AlphaFoldDB" id="A0A8H5QBJ8"/>
<evidence type="ECO:0000256" key="2">
    <source>
        <dbReference type="SAM" id="MobiDB-lite"/>
    </source>
</evidence>
<reference evidence="3 4" key="1">
    <citation type="submission" date="2020-05" db="EMBL/GenBank/DDBJ databases">
        <title>Identification and distribution of gene clusters putatively required for synthesis of sphingolipid metabolism inhibitors in phylogenetically diverse species of the filamentous fungus Fusarium.</title>
        <authorList>
            <person name="Kim H.-S."/>
            <person name="Busman M."/>
            <person name="Brown D.W."/>
            <person name="Divon H."/>
            <person name="Uhlig S."/>
            <person name="Proctor R.H."/>
        </authorList>
    </citation>
    <scope>NUCLEOTIDE SEQUENCE [LARGE SCALE GENOMIC DNA]</scope>
    <source>
        <strain evidence="3 4">NRRL 66333</strain>
    </source>
</reference>
<evidence type="ECO:0000313" key="3">
    <source>
        <dbReference type="EMBL" id="KAF5612267.1"/>
    </source>
</evidence>
<feature type="region of interest" description="Disordered" evidence="2">
    <location>
        <begin position="186"/>
        <end position="230"/>
    </location>
</feature>
<feature type="compositionally biased region" description="Basic and acidic residues" evidence="2">
    <location>
        <begin position="186"/>
        <end position="196"/>
    </location>
</feature>
<feature type="coiled-coil region" evidence="1">
    <location>
        <begin position="282"/>
        <end position="316"/>
    </location>
</feature>
<keyword evidence="4" id="KW-1185">Reference proteome</keyword>
<protein>
    <submittedName>
        <fullName evidence="3">Uncharacterized protein</fullName>
    </submittedName>
</protein>
<name>A0A8H5QBJ8_GIBSU</name>